<reference evidence="2 3" key="1">
    <citation type="submission" date="2016-11" db="EMBL/GenBank/DDBJ databases">
        <authorList>
            <person name="Jaros S."/>
            <person name="Januszkiewicz K."/>
            <person name="Wedrychowicz H."/>
        </authorList>
    </citation>
    <scope>NUCLEOTIDE SEQUENCE [LARGE SCALE GENOMIC DNA]</scope>
    <source>
        <strain evidence="2 3">DSM 18772</strain>
    </source>
</reference>
<dbReference type="EMBL" id="FQYR01000002">
    <property type="protein sequence ID" value="SHI45885.1"/>
    <property type="molecule type" value="Genomic_DNA"/>
</dbReference>
<organism evidence="2 3">
    <name type="scientific">Rubritalea squalenifaciens DSM 18772</name>
    <dbReference type="NCBI Taxonomy" id="1123071"/>
    <lineage>
        <taxon>Bacteria</taxon>
        <taxon>Pseudomonadati</taxon>
        <taxon>Verrucomicrobiota</taxon>
        <taxon>Verrucomicrobiia</taxon>
        <taxon>Verrucomicrobiales</taxon>
        <taxon>Rubritaleaceae</taxon>
        <taxon>Rubritalea</taxon>
    </lineage>
</organism>
<evidence type="ECO:0000313" key="3">
    <source>
        <dbReference type="Proteomes" id="UP000184510"/>
    </source>
</evidence>
<protein>
    <recommendedName>
        <fullName evidence="4">Lipoprotein</fullName>
    </recommendedName>
</protein>
<proteinExistence type="predicted"/>
<dbReference type="AlphaFoldDB" id="A0A1M6BAZ4"/>
<evidence type="ECO:0000313" key="2">
    <source>
        <dbReference type="EMBL" id="SHI45885.1"/>
    </source>
</evidence>
<name>A0A1M6BAZ4_9BACT</name>
<dbReference type="STRING" id="1123071.SAMN02745181_0164"/>
<keyword evidence="3" id="KW-1185">Reference proteome</keyword>
<feature type="chain" id="PRO_5012296689" description="Lipoprotein" evidence="1">
    <location>
        <begin position="31"/>
        <end position="175"/>
    </location>
</feature>
<gene>
    <name evidence="2" type="ORF">SAMN02745181_0164</name>
</gene>
<feature type="signal peptide" evidence="1">
    <location>
        <begin position="1"/>
        <end position="30"/>
    </location>
</feature>
<dbReference type="InParanoid" id="A0A1M6BAZ4"/>
<dbReference type="Proteomes" id="UP000184510">
    <property type="component" value="Unassembled WGS sequence"/>
</dbReference>
<keyword evidence="1" id="KW-0732">Signal</keyword>
<sequence>MYFGPNSGWICRLLAAGSLVLSPLFLGSCANEPLGAMPTKAALPNMKRVGADRYSISFQTAPLAQHPGGAQAVVKGGGFTYISGIRLTVDGQTMEIPTRACTDLGDPMEKTAKLGQSADGYVLQFSGGDGAEAYMARFILKNGTLAWRRITWVGPDDTGLRLMSHYKDTWYAPKR</sequence>
<accession>A0A1M6BAZ4</accession>
<evidence type="ECO:0000256" key="1">
    <source>
        <dbReference type="SAM" id="SignalP"/>
    </source>
</evidence>
<evidence type="ECO:0008006" key="4">
    <source>
        <dbReference type="Google" id="ProtNLM"/>
    </source>
</evidence>